<dbReference type="AlphaFoldDB" id="A0A0A6ZVS4"/>
<accession>A0A0A6ZVS4</accession>
<dbReference type="KEGG" id="sdz:Asd1617_03220"/>
<sequence length="46" mass="5239">MATLGVFMSLLYPFDVVIWMTDGWPLYESRLEGKAARNQQAIYAAN</sequence>
<dbReference type="GO" id="GO:0003677">
    <property type="term" value="F:DNA binding"/>
    <property type="evidence" value="ECO:0007669"/>
    <property type="project" value="InterPro"/>
</dbReference>
<dbReference type="InterPro" id="IPR005063">
    <property type="entry name" value="Transposase_27"/>
</dbReference>
<organism evidence="1 2">
    <name type="scientific">Shigella dysenteriae 1617</name>
    <dbReference type="NCBI Taxonomy" id="754093"/>
    <lineage>
        <taxon>Bacteria</taxon>
        <taxon>Pseudomonadati</taxon>
        <taxon>Pseudomonadota</taxon>
        <taxon>Gammaproteobacteria</taxon>
        <taxon>Enterobacterales</taxon>
        <taxon>Enterobacteriaceae</taxon>
        <taxon>Shigella</taxon>
    </lineage>
</organism>
<dbReference type="GO" id="GO:0006313">
    <property type="term" value="P:DNA transposition"/>
    <property type="evidence" value="ECO:0007669"/>
    <property type="project" value="InterPro"/>
</dbReference>
<name>A0A0A6ZVS4_SHIDY</name>
<reference evidence="1 2" key="1">
    <citation type="submission" date="2013-09" db="EMBL/GenBank/DDBJ databases">
        <title>Comparative genomics of Sd1617 to representative strains in evaluating its pathogenesis.</title>
        <authorList>
            <person name="Aksomboon Vongsawan A."/>
            <person name="Kapatral V."/>
            <person name="Vaisvil B."/>
            <person name="Serichantalergs O."/>
            <person name="Hale T.L."/>
            <person name="Mason C.J."/>
        </authorList>
    </citation>
    <scope>NUCLEOTIDE SEQUENCE [LARGE SCALE GENOMIC DNA]</scope>
    <source>
        <strain evidence="1 2">1617</strain>
    </source>
</reference>
<dbReference type="EMBL" id="CP006736">
    <property type="protein sequence ID" value="AHA66047.1"/>
    <property type="molecule type" value="Genomic_DNA"/>
</dbReference>
<proteinExistence type="predicted"/>
<evidence type="ECO:0000313" key="1">
    <source>
        <dbReference type="EMBL" id="AHA66047.1"/>
    </source>
</evidence>
<evidence type="ECO:0000313" key="2">
    <source>
        <dbReference type="Proteomes" id="UP000031647"/>
    </source>
</evidence>
<gene>
    <name evidence="1" type="ORF">Asd1617_03220</name>
</gene>
<dbReference type="GO" id="GO:0004803">
    <property type="term" value="F:transposase activity"/>
    <property type="evidence" value="ECO:0007669"/>
    <property type="project" value="InterPro"/>
</dbReference>
<dbReference type="HOGENOM" id="CLU_203106_1_0_6"/>
<protein>
    <submittedName>
        <fullName evidence="1">Transposase</fullName>
    </submittedName>
</protein>
<dbReference type="Proteomes" id="UP000031647">
    <property type="component" value="Chromosome"/>
</dbReference>
<dbReference type="Pfam" id="PF03400">
    <property type="entry name" value="DDE_Tnp_IS1"/>
    <property type="match status" value="1"/>
</dbReference>